<evidence type="ECO:0000313" key="7">
    <source>
        <dbReference type="EMBL" id="GGS63307.1"/>
    </source>
</evidence>
<comment type="subcellular location">
    <subcellularLocation>
        <location evidence="1">Cell envelope</location>
    </subcellularLocation>
</comment>
<evidence type="ECO:0000256" key="1">
    <source>
        <dbReference type="ARBA" id="ARBA00004196"/>
    </source>
</evidence>
<evidence type="ECO:0000256" key="3">
    <source>
        <dbReference type="ARBA" id="ARBA00022448"/>
    </source>
</evidence>
<protein>
    <submittedName>
        <fullName evidence="7">ABC transporter substrate-binding protein</fullName>
    </submittedName>
</protein>
<organism evidence="7 8">
    <name type="scientific">Streptomyces griseoviridis</name>
    <dbReference type="NCBI Taxonomy" id="45398"/>
    <lineage>
        <taxon>Bacteria</taxon>
        <taxon>Bacillati</taxon>
        <taxon>Actinomycetota</taxon>
        <taxon>Actinomycetes</taxon>
        <taxon>Kitasatosporales</taxon>
        <taxon>Streptomycetaceae</taxon>
        <taxon>Streptomyces</taxon>
    </lineage>
</organism>
<evidence type="ECO:0000256" key="4">
    <source>
        <dbReference type="ARBA" id="ARBA00022729"/>
    </source>
</evidence>
<dbReference type="GO" id="GO:1901678">
    <property type="term" value="P:iron coordination entity transport"/>
    <property type="evidence" value="ECO:0007669"/>
    <property type="project" value="UniProtKB-ARBA"/>
</dbReference>
<reference evidence="7" key="1">
    <citation type="journal article" date="2014" name="Int. J. Syst. Evol. Microbiol.">
        <title>Complete genome sequence of Corynebacterium casei LMG S-19264T (=DSM 44701T), isolated from a smear-ripened cheese.</title>
        <authorList>
            <consortium name="US DOE Joint Genome Institute (JGI-PGF)"/>
            <person name="Walter F."/>
            <person name="Albersmeier A."/>
            <person name="Kalinowski J."/>
            <person name="Ruckert C."/>
        </authorList>
    </citation>
    <scope>NUCLEOTIDE SEQUENCE</scope>
    <source>
        <strain evidence="7">JCM 4234</strain>
    </source>
</reference>
<keyword evidence="4 5" id="KW-0732">Signal</keyword>
<keyword evidence="8" id="KW-1185">Reference proteome</keyword>
<evidence type="ECO:0000256" key="2">
    <source>
        <dbReference type="ARBA" id="ARBA00008814"/>
    </source>
</evidence>
<dbReference type="PANTHER" id="PTHR30532">
    <property type="entry name" value="IRON III DICITRATE-BINDING PERIPLASMIC PROTEIN"/>
    <property type="match status" value="1"/>
</dbReference>
<dbReference type="InterPro" id="IPR051313">
    <property type="entry name" value="Bact_iron-sidero_bind"/>
</dbReference>
<dbReference type="Proteomes" id="UP000653493">
    <property type="component" value="Unassembled WGS sequence"/>
</dbReference>
<dbReference type="GO" id="GO:0030288">
    <property type="term" value="C:outer membrane-bounded periplasmic space"/>
    <property type="evidence" value="ECO:0007669"/>
    <property type="project" value="TreeGrafter"/>
</dbReference>
<proteinExistence type="inferred from homology"/>
<comment type="caution">
    <text evidence="7">The sequence shown here is derived from an EMBL/GenBank/DDBJ whole genome shotgun (WGS) entry which is preliminary data.</text>
</comment>
<comment type="similarity">
    <text evidence="2">Belongs to the bacterial solute-binding protein 8 family.</text>
</comment>
<feature type="domain" description="Fe/B12 periplasmic-binding" evidence="6">
    <location>
        <begin position="73"/>
        <end position="340"/>
    </location>
</feature>
<feature type="chain" id="PRO_5039476696" evidence="5">
    <location>
        <begin position="30"/>
        <end position="341"/>
    </location>
</feature>
<name>A0A918GVN1_STRGD</name>
<evidence type="ECO:0000259" key="6">
    <source>
        <dbReference type="PROSITE" id="PS50983"/>
    </source>
</evidence>
<dbReference type="Gene3D" id="3.40.50.1980">
    <property type="entry name" value="Nitrogenase molybdenum iron protein domain"/>
    <property type="match status" value="2"/>
</dbReference>
<reference evidence="7" key="2">
    <citation type="submission" date="2020-09" db="EMBL/GenBank/DDBJ databases">
        <authorList>
            <person name="Sun Q."/>
            <person name="Ohkuma M."/>
        </authorList>
    </citation>
    <scope>NUCLEOTIDE SEQUENCE</scope>
    <source>
        <strain evidence="7">JCM 4234</strain>
    </source>
</reference>
<dbReference type="PANTHER" id="PTHR30532:SF24">
    <property type="entry name" value="FERRIC ENTEROBACTIN-BINDING PERIPLASMIC PROTEIN FEPB"/>
    <property type="match status" value="1"/>
</dbReference>
<dbReference type="CDD" id="cd01146">
    <property type="entry name" value="FhuD"/>
    <property type="match status" value="1"/>
</dbReference>
<dbReference type="SUPFAM" id="SSF53807">
    <property type="entry name" value="Helical backbone' metal receptor"/>
    <property type="match status" value="1"/>
</dbReference>
<dbReference type="Pfam" id="PF01497">
    <property type="entry name" value="Peripla_BP_2"/>
    <property type="match status" value="1"/>
</dbReference>
<evidence type="ECO:0000313" key="8">
    <source>
        <dbReference type="Proteomes" id="UP000653493"/>
    </source>
</evidence>
<feature type="signal peptide" evidence="5">
    <location>
        <begin position="1"/>
        <end position="29"/>
    </location>
</feature>
<gene>
    <name evidence="7" type="ORF">GCM10010238_60540</name>
</gene>
<dbReference type="PROSITE" id="PS50983">
    <property type="entry name" value="FE_B12_PBP"/>
    <property type="match status" value="1"/>
</dbReference>
<dbReference type="InterPro" id="IPR002491">
    <property type="entry name" value="ABC_transptr_periplasmic_BD"/>
</dbReference>
<dbReference type="EMBL" id="BMSL01000028">
    <property type="protein sequence ID" value="GGS63307.1"/>
    <property type="molecule type" value="Genomic_DNA"/>
</dbReference>
<accession>A0A918GVN1</accession>
<dbReference type="AlphaFoldDB" id="A0A918GVN1"/>
<evidence type="ECO:0000256" key="5">
    <source>
        <dbReference type="SAM" id="SignalP"/>
    </source>
</evidence>
<keyword evidence="3" id="KW-0813">Transport</keyword>
<sequence>MSLSSPSRRRPRRLVAPVLVLSLAGALTACGGGSSADDSASSSDASAKASAGAFPAEVATKFGTVTVDEQPKRVVALGWGDAETALALGVQPVGQSDWLAFGGDGVGPWAEGEYDKSPQKIGTLEPEYEKIAALKPDLILDTKSSGDRTRYDTLSKIAPTIGVPKGGEQYKIGWKKQTEMISQALGLADKGEKLIADTEAEFTAAAKEHPEFKGKTITVGSRTSNGWGAYVRGTDRVGFVEQLGFENNPKVEAEAGEGFSVTVSEENLQMLDADLVVMAPIGIDAARISGDALYKSLPAVKAGHDIVFTDKNISTAFATNSVQSVGYALDKVVPMFADALK</sequence>